<protein>
    <submittedName>
        <fullName evidence="1">Uncharacterized protein</fullName>
    </submittedName>
</protein>
<evidence type="ECO:0000313" key="2">
    <source>
        <dbReference type="Proteomes" id="UP000003330"/>
    </source>
</evidence>
<accession>G5K325</accession>
<dbReference type="Proteomes" id="UP000003330">
    <property type="component" value="Unassembled WGS sequence"/>
</dbReference>
<name>G5K325_9STRE</name>
<dbReference type="AlphaFoldDB" id="G5K325"/>
<dbReference type="RefSeq" id="WP_008088850.1">
    <property type="nucleotide sequence ID" value="NZ_AEUX02000006.1"/>
</dbReference>
<keyword evidence="2" id="KW-1185">Reference proteome</keyword>
<comment type="caution">
    <text evidence="1">The sequence shown here is derived from an EMBL/GenBank/DDBJ whole genome shotgun (WGS) entry which is preliminary data.</text>
</comment>
<gene>
    <name evidence="1" type="ORF">STRIC_1193</name>
</gene>
<proteinExistence type="predicted"/>
<organism evidence="1 2">
    <name type="scientific">Streptococcus ictaluri 707-05</name>
    <dbReference type="NCBI Taxonomy" id="764299"/>
    <lineage>
        <taxon>Bacteria</taxon>
        <taxon>Bacillati</taxon>
        <taxon>Bacillota</taxon>
        <taxon>Bacilli</taxon>
        <taxon>Lactobacillales</taxon>
        <taxon>Streptococcaceae</taxon>
        <taxon>Streptococcus</taxon>
    </lineage>
</organism>
<sequence length="100" mass="11751">MLANTESYGQYTLSKKQFKKVEKTIKQPIFQGHRVEIWTYEPIVFDYNSNTWMGVKSNCSMVDPISLYLTLKDNDDPRIMEEVEELDKKIYMILGDKYAG</sequence>
<reference evidence="1 2" key="1">
    <citation type="journal article" date="2014" name="Int. J. Syst. Evol. Microbiol.">
        <title>Phylogenomics and the dynamic genome evolution of the genus Streptococcus.</title>
        <authorList>
            <consortium name="The Broad Institute Genome Sequencing Platform"/>
            <person name="Richards V.P."/>
            <person name="Palmer S.R."/>
            <person name="Pavinski Bitar P.D."/>
            <person name="Qin X."/>
            <person name="Weinstock G.M."/>
            <person name="Highlander S.K."/>
            <person name="Town C.D."/>
            <person name="Burne R.A."/>
            <person name="Stanhope M.J."/>
        </authorList>
    </citation>
    <scope>NUCLEOTIDE SEQUENCE [LARGE SCALE GENOMIC DNA]</scope>
    <source>
        <strain evidence="1 2">707-05</strain>
    </source>
</reference>
<dbReference type="STRING" id="764299.STRIC_1193"/>
<dbReference type="EMBL" id="AEUX02000006">
    <property type="protein sequence ID" value="EHI69440.1"/>
    <property type="molecule type" value="Genomic_DNA"/>
</dbReference>
<evidence type="ECO:0000313" key="1">
    <source>
        <dbReference type="EMBL" id="EHI69440.1"/>
    </source>
</evidence>